<name>A0ABW3DJB1_9BACL</name>
<keyword evidence="2" id="KW-1185">Reference proteome</keyword>
<accession>A0ABW3DJB1</accession>
<gene>
    <name evidence="1" type="ORF">ACFQ03_24340</name>
</gene>
<dbReference type="Proteomes" id="UP001597120">
    <property type="component" value="Unassembled WGS sequence"/>
</dbReference>
<evidence type="ECO:0000313" key="2">
    <source>
        <dbReference type="Proteomes" id="UP001597120"/>
    </source>
</evidence>
<proteinExistence type="predicted"/>
<comment type="caution">
    <text evidence="1">The sequence shown here is derived from an EMBL/GenBank/DDBJ whole genome shotgun (WGS) entry which is preliminary data.</text>
</comment>
<organism evidence="1 2">
    <name type="scientific">Paenibacillus residui</name>
    <dbReference type="NCBI Taxonomy" id="629724"/>
    <lineage>
        <taxon>Bacteria</taxon>
        <taxon>Bacillati</taxon>
        <taxon>Bacillota</taxon>
        <taxon>Bacilli</taxon>
        <taxon>Bacillales</taxon>
        <taxon>Paenibacillaceae</taxon>
        <taxon>Paenibacillus</taxon>
    </lineage>
</organism>
<dbReference type="EMBL" id="JBHTIU010000106">
    <property type="protein sequence ID" value="MFD0872255.1"/>
    <property type="molecule type" value="Genomic_DNA"/>
</dbReference>
<dbReference type="RefSeq" id="WP_191964357.1">
    <property type="nucleotide sequence ID" value="NZ_JBHTIU010000106.1"/>
</dbReference>
<sequence>MNMKRPYSGALFLIWRIQGVGQTDENGFLPKASIPFRRKVTKLQTTNQ</sequence>
<evidence type="ECO:0000313" key="1">
    <source>
        <dbReference type="EMBL" id="MFD0872255.1"/>
    </source>
</evidence>
<reference evidence="2" key="1">
    <citation type="journal article" date="2019" name="Int. J. Syst. Evol. Microbiol.">
        <title>The Global Catalogue of Microorganisms (GCM) 10K type strain sequencing project: providing services to taxonomists for standard genome sequencing and annotation.</title>
        <authorList>
            <consortium name="The Broad Institute Genomics Platform"/>
            <consortium name="The Broad Institute Genome Sequencing Center for Infectious Disease"/>
            <person name="Wu L."/>
            <person name="Ma J."/>
        </authorList>
    </citation>
    <scope>NUCLEOTIDE SEQUENCE [LARGE SCALE GENOMIC DNA]</scope>
    <source>
        <strain evidence="2">CCUG 57263</strain>
    </source>
</reference>
<protein>
    <submittedName>
        <fullName evidence="1">Uncharacterized protein</fullName>
    </submittedName>
</protein>